<accession>A0A224Y8U7</accession>
<sequence>MKLAITVGLISLIAVSRKGMCEMLNLSKVAEQYIKKRYPGRVESWSLTGGYRVGDEHPVKGNVQEFKYEKECEHTNSSLPPNCIDSYTLNFSKNILTPFVLKAHIAVSNNGTLHKFWFGLSGKSTITWNPRTVKHPNRYTNKSLQATCNFSAVIDLEGWLAFKLSYTRGDESENDAIPIGLMHNSTIGLVRTGSDRLQYTAEGTYWHARICRPKGNKNGAKKSRTSKPRPPRK</sequence>
<evidence type="ECO:0000313" key="2">
    <source>
        <dbReference type="EMBL" id="MAA11989.1"/>
    </source>
</evidence>
<dbReference type="EMBL" id="GFPF01000843">
    <property type="protein sequence ID" value="MAA11989.1"/>
    <property type="molecule type" value="Transcribed_RNA"/>
</dbReference>
<name>A0A224Y8U7_9ACAR</name>
<proteinExistence type="predicted"/>
<protein>
    <submittedName>
        <fullName evidence="2">DA-P36 family member</fullName>
    </submittedName>
</protein>
<organism evidence="2">
    <name type="scientific">Rhipicephalus zambeziensis</name>
    <dbReference type="NCBI Taxonomy" id="60191"/>
    <lineage>
        <taxon>Eukaryota</taxon>
        <taxon>Metazoa</taxon>
        <taxon>Ecdysozoa</taxon>
        <taxon>Arthropoda</taxon>
        <taxon>Chelicerata</taxon>
        <taxon>Arachnida</taxon>
        <taxon>Acari</taxon>
        <taxon>Parasitiformes</taxon>
        <taxon>Ixodida</taxon>
        <taxon>Ixodoidea</taxon>
        <taxon>Ixodidae</taxon>
        <taxon>Rhipicephalinae</taxon>
        <taxon>Rhipicephalus</taxon>
        <taxon>Rhipicephalus</taxon>
    </lineage>
</organism>
<reference evidence="2" key="1">
    <citation type="journal article" date="2017" name="Parasit. Vectors">
        <title>Sialotranscriptomics of Rhipicephalus zambeziensis reveals intricate expression profiles of secretory proteins and suggests tight temporal transcriptional regulation during blood-feeding.</title>
        <authorList>
            <person name="de Castro M.H."/>
            <person name="de Klerk D."/>
            <person name="Pienaar R."/>
            <person name="Rees D.J.G."/>
            <person name="Mans B.J."/>
        </authorList>
    </citation>
    <scope>NUCLEOTIDE SEQUENCE</scope>
    <source>
        <tissue evidence="2">Salivary glands</tissue>
    </source>
</reference>
<feature type="region of interest" description="Disordered" evidence="1">
    <location>
        <begin position="212"/>
        <end position="233"/>
    </location>
</feature>
<evidence type="ECO:0000256" key="1">
    <source>
        <dbReference type="SAM" id="MobiDB-lite"/>
    </source>
</evidence>
<dbReference type="AlphaFoldDB" id="A0A224Y8U7"/>